<feature type="domain" description="Citrate transporter-like" evidence="8">
    <location>
        <begin position="15"/>
        <end position="114"/>
    </location>
</feature>
<keyword evidence="2" id="KW-0813">Transport</keyword>
<feature type="transmembrane region" description="Helical" evidence="7">
    <location>
        <begin position="24"/>
        <end position="44"/>
    </location>
</feature>
<evidence type="ECO:0000313" key="9">
    <source>
        <dbReference type="EMBL" id="TGC93764.1"/>
    </source>
</evidence>
<keyword evidence="5 7" id="KW-1133">Transmembrane helix</keyword>
<evidence type="ECO:0000256" key="6">
    <source>
        <dbReference type="ARBA" id="ARBA00023136"/>
    </source>
</evidence>
<comment type="subcellular location">
    <subcellularLocation>
        <location evidence="1">Membrane</location>
        <topology evidence="1">Multi-pass membrane protein</topology>
    </subcellularLocation>
</comment>
<dbReference type="InterPro" id="IPR051679">
    <property type="entry name" value="DASS-Related_Transporters"/>
</dbReference>
<evidence type="ECO:0000256" key="5">
    <source>
        <dbReference type="ARBA" id="ARBA00022989"/>
    </source>
</evidence>
<gene>
    <name evidence="9" type="ORF">C9F09_10595</name>
</gene>
<accession>A0A659R293</accession>
<dbReference type="AlphaFoldDB" id="A0A659R293"/>
<dbReference type="GO" id="GO:0005886">
    <property type="term" value="C:plasma membrane"/>
    <property type="evidence" value="ECO:0007669"/>
    <property type="project" value="TreeGrafter"/>
</dbReference>
<feature type="non-terminal residue" evidence="9">
    <location>
        <position position="121"/>
    </location>
</feature>
<evidence type="ECO:0000256" key="2">
    <source>
        <dbReference type="ARBA" id="ARBA00022448"/>
    </source>
</evidence>
<evidence type="ECO:0000256" key="3">
    <source>
        <dbReference type="ARBA" id="ARBA00022692"/>
    </source>
</evidence>
<comment type="caution">
    <text evidence="9">The sequence shown here is derived from an EMBL/GenBank/DDBJ whole genome shotgun (WGS) entry which is preliminary data.</text>
</comment>
<dbReference type="Proteomes" id="UP000298491">
    <property type="component" value="Unassembled WGS sequence"/>
</dbReference>
<protein>
    <submittedName>
        <fullName evidence="9">Cation transporter</fullName>
    </submittedName>
</protein>
<sequence length="121" mass="12739">MEPITLTLCLLVFAIVMFVWEKVPLAVTSMIVCVALVITGVLNIKQAFAGFIDTNVILFVAMFIVGGALFETGMANKVGGVITRFAKTEKQLIFTIMVVVGLMSGVLSNTGTAAGGIPGVR</sequence>
<dbReference type="PANTHER" id="PTHR43652">
    <property type="entry name" value="BASIC AMINO ACID ANTIPORTER YFCC-RELATED"/>
    <property type="match status" value="1"/>
</dbReference>
<feature type="transmembrane region" description="Helical" evidence="7">
    <location>
        <begin position="93"/>
        <end position="117"/>
    </location>
</feature>
<dbReference type="Pfam" id="PF03600">
    <property type="entry name" value="CitMHS"/>
    <property type="match status" value="1"/>
</dbReference>
<evidence type="ECO:0000313" key="10">
    <source>
        <dbReference type="Proteomes" id="UP000298491"/>
    </source>
</evidence>
<evidence type="ECO:0000256" key="7">
    <source>
        <dbReference type="SAM" id="Phobius"/>
    </source>
</evidence>
<evidence type="ECO:0000259" key="8">
    <source>
        <dbReference type="Pfam" id="PF03600"/>
    </source>
</evidence>
<feature type="transmembrane region" description="Helical" evidence="7">
    <location>
        <begin position="56"/>
        <end position="73"/>
    </location>
</feature>
<evidence type="ECO:0000256" key="1">
    <source>
        <dbReference type="ARBA" id="ARBA00004141"/>
    </source>
</evidence>
<dbReference type="EMBL" id="PYKB01000696">
    <property type="protein sequence ID" value="TGC93764.1"/>
    <property type="molecule type" value="Genomic_DNA"/>
</dbReference>
<keyword evidence="3 7" id="KW-0812">Transmembrane</keyword>
<name>A0A659R293_SALET</name>
<organism evidence="9 10">
    <name type="scientific">Salmonella enterica subsp. enterica serovar Wilhelmsburg</name>
    <dbReference type="NCBI Taxonomy" id="1960126"/>
    <lineage>
        <taxon>Bacteria</taxon>
        <taxon>Pseudomonadati</taxon>
        <taxon>Pseudomonadota</taxon>
        <taxon>Gammaproteobacteria</taxon>
        <taxon>Enterobacterales</taxon>
        <taxon>Enterobacteriaceae</taxon>
        <taxon>Salmonella</taxon>
    </lineage>
</organism>
<reference evidence="9 10" key="1">
    <citation type="submission" date="2018-03" db="EMBL/GenBank/DDBJ databases">
        <title>Non-Typhoidal Salmonella genome sequencing and assembly.</title>
        <authorList>
            <person name="Matchawe C."/>
        </authorList>
    </citation>
    <scope>NUCLEOTIDE SEQUENCE [LARGE SCALE GENOMIC DNA]</scope>
    <source>
        <strain evidence="9 10">35dea</strain>
    </source>
</reference>
<proteinExistence type="predicted"/>
<keyword evidence="6 7" id="KW-0472">Membrane</keyword>
<evidence type="ECO:0000256" key="4">
    <source>
        <dbReference type="ARBA" id="ARBA00022737"/>
    </source>
</evidence>
<dbReference type="PANTHER" id="PTHR43652:SF1">
    <property type="entry name" value="RESPONSE REGULATOR"/>
    <property type="match status" value="1"/>
</dbReference>
<dbReference type="InterPro" id="IPR004680">
    <property type="entry name" value="Cit_transptr-like_dom"/>
</dbReference>
<keyword evidence="4" id="KW-0677">Repeat</keyword>
<dbReference type="GO" id="GO:0055085">
    <property type="term" value="P:transmembrane transport"/>
    <property type="evidence" value="ECO:0007669"/>
    <property type="project" value="InterPro"/>
</dbReference>